<dbReference type="Pfam" id="PF01823">
    <property type="entry name" value="MACPF"/>
    <property type="match status" value="1"/>
</dbReference>
<dbReference type="GO" id="GO:2000031">
    <property type="term" value="P:regulation of salicylic acid mediated signaling pathway"/>
    <property type="evidence" value="ECO:0007669"/>
    <property type="project" value="InterPro"/>
</dbReference>
<evidence type="ECO:0000313" key="2">
    <source>
        <dbReference type="EMBL" id="KAG2297940.1"/>
    </source>
</evidence>
<comment type="caution">
    <text evidence="2">The sequence shown here is derived from an EMBL/GenBank/DDBJ whole genome shotgun (WGS) entry which is preliminary data.</text>
</comment>
<feature type="domain" description="MACPF" evidence="1">
    <location>
        <begin position="87"/>
        <end position="141"/>
    </location>
</feature>
<dbReference type="OrthoDB" id="1366754at2759"/>
<dbReference type="GO" id="GO:0005886">
    <property type="term" value="C:plasma membrane"/>
    <property type="evidence" value="ECO:0007669"/>
    <property type="project" value="TreeGrafter"/>
</dbReference>
<dbReference type="Proteomes" id="UP000886595">
    <property type="component" value="Unassembled WGS sequence"/>
</dbReference>
<evidence type="ECO:0000259" key="1">
    <source>
        <dbReference type="Pfam" id="PF01823"/>
    </source>
</evidence>
<organism evidence="2 3">
    <name type="scientific">Brassica carinata</name>
    <name type="common">Ethiopian mustard</name>
    <name type="synonym">Abyssinian cabbage</name>
    <dbReference type="NCBI Taxonomy" id="52824"/>
    <lineage>
        <taxon>Eukaryota</taxon>
        <taxon>Viridiplantae</taxon>
        <taxon>Streptophyta</taxon>
        <taxon>Embryophyta</taxon>
        <taxon>Tracheophyta</taxon>
        <taxon>Spermatophyta</taxon>
        <taxon>Magnoliopsida</taxon>
        <taxon>eudicotyledons</taxon>
        <taxon>Gunneridae</taxon>
        <taxon>Pentapetalae</taxon>
        <taxon>rosids</taxon>
        <taxon>malvids</taxon>
        <taxon>Brassicales</taxon>
        <taxon>Brassicaceae</taxon>
        <taxon>Brassiceae</taxon>
        <taxon>Brassica</taxon>
    </lineage>
</organism>
<dbReference type="InterPro" id="IPR044663">
    <property type="entry name" value="CAD1/NSL1-like"/>
</dbReference>
<accession>A0A8X7S366</accession>
<sequence>MMKNINRNLKGLKGIGLTVSVISSKAEFDGVRTTLRYQVGEKNRGGSYDWRELLRKGRVHQIRDSGRRGSVGLKQTLTRIIDCKGITVICAKRGGDGRAKSHSEWLITVPDNPDAINFNFIPITSLLKDVPGCGLLFHAMTLQAAIDGPTNVGPIHNDLPFGAAPNMASAYPSLHINFWGPKLYVNSTPVHD</sequence>
<dbReference type="GO" id="GO:0009626">
    <property type="term" value="P:plant-type hypersensitive response"/>
    <property type="evidence" value="ECO:0007669"/>
    <property type="project" value="TreeGrafter"/>
</dbReference>
<keyword evidence="3" id="KW-1185">Reference proteome</keyword>
<proteinExistence type="predicted"/>
<protein>
    <recommendedName>
        <fullName evidence="1">MACPF domain-containing protein</fullName>
    </recommendedName>
</protein>
<reference evidence="2 3" key="1">
    <citation type="submission" date="2020-02" db="EMBL/GenBank/DDBJ databases">
        <authorList>
            <person name="Ma Q."/>
            <person name="Huang Y."/>
            <person name="Song X."/>
            <person name="Pei D."/>
        </authorList>
    </citation>
    <scope>NUCLEOTIDE SEQUENCE [LARGE SCALE GENOMIC DNA]</scope>
    <source>
        <strain evidence="2">Sxm20200214</strain>
        <tissue evidence="2">Leaf</tissue>
    </source>
</reference>
<dbReference type="PANTHER" id="PTHR33199">
    <property type="entry name" value="MACPF DOMAIN-CONTAINING PROTEIN CAD1"/>
    <property type="match status" value="1"/>
</dbReference>
<dbReference type="EMBL" id="JAAMPC010000008">
    <property type="protein sequence ID" value="KAG2297940.1"/>
    <property type="molecule type" value="Genomic_DNA"/>
</dbReference>
<name>A0A8X7S366_BRACI</name>
<dbReference type="AlphaFoldDB" id="A0A8X7S366"/>
<dbReference type="PANTHER" id="PTHR33199:SF21">
    <property type="entry name" value="MACPF DOMAIN-CONTAINING PROTEIN"/>
    <property type="match status" value="1"/>
</dbReference>
<dbReference type="InterPro" id="IPR020864">
    <property type="entry name" value="MACPF"/>
</dbReference>
<gene>
    <name evidence="2" type="ORF">Bca52824_034412</name>
</gene>
<evidence type="ECO:0000313" key="3">
    <source>
        <dbReference type="Proteomes" id="UP000886595"/>
    </source>
</evidence>